<dbReference type="Proteomes" id="UP000515145">
    <property type="component" value="Chromosome 12"/>
</dbReference>
<evidence type="ECO:0000256" key="5">
    <source>
        <dbReference type="ARBA" id="ARBA00022685"/>
    </source>
</evidence>
<keyword evidence="8" id="KW-0677">Repeat</keyword>
<dbReference type="CTD" id="259"/>
<dbReference type="PROSITE" id="PS00280">
    <property type="entry name" value="BPTI_KUNITZ_1"/>
    <property type="match status" value="1"/>
</dbReference>
<feature type="domain" description="BPTI/Kunitz inhibitor" evidence="13">
    <location>
        <begin position="262"/>
        <end position="312"/>
    </location>
</feature>
<dbReference type="GeneID" id="114443329"/>
<keyword evidence="10" id="KW-0157">Chromophore</keyword>
<evidence type="ECO:0000256" key="7">
    <source>
        <dbReference type="ARBA" id="ARBA00022729"/>
    </source>
</evidence>
<dbReference type="PRINTS" id="PR00179">
    <property type="entry name" value="LIPOCALIN"/>
</dbReference>
<reference evidence="15" key="1">
    <citation type="submission" date="2025-08" db="UniProtKB">
        <authorList>
            <consortium name="RefSeq"/>
        </authorList>
    </citation>
    <scope>IDENTIFICATION</scope>
</reference>
<dbReference type="AlphaFoldDB" id="A0A6P7J8F0"/>
<accession>A0A6P7J8F0</accession>
<evidence type="ECO:0000256" key="4">
    <source>
        <dbReference type="ARBA" id="ARBA00022525"/>
    </source>
</evidence>
<dbReference type="InterPro" id="IPR012674">
    <property type="entry name" value="Calycin"/>
</dbReference>
<protein>
    <recommendedName>
        <fullName evidence="3">Protein AMBP</fullName>
    </recommendedName>
</protein>
<evidence type="ECO:0000256" key="10">
    <source>
        <dbReference type="ARBA" id="ARBA00022991"/>
    </source>
</evidence>
<keyword evidence="7" id="KW-0732">Signal</keyword>
<evidence type="ECO:0000313" key="15">
    <source>
        <dbReference type="RefSeq" id="XP_028273062.1"/>
    </source>
</evidence>
<organism evidence="14 15">
    <name type="scientific">Parambassis ranga</name>
    <name type="common">Indian glassy fish</name>
    <dbReference type="NCBI Taxonomy" id="210632"/>
    <lineage>
        <taxon>Eukaryota</taxon>
        <taxon>Metazoa</taxon>
        <taxon>Chordata</taxon>
        <taxon>Craniata</taxon>
        <taxon>Vertebrata</taxon>
        <taxon>Euteleostomi</taxon>
        <taxon>Actinopterygii</taxon>
        <taxon>Neopterygii</taxon>
        <taxon>Teleostei</taxon>
        <taxon>Neoteleostei</taxon>
        <taxon>Acanthomorphata</taxon>
        <taxon>Ovalentaria</taxon>
        <taxon>Ambassidae</taxon>
        <taxon>Parambassis</taxon>
    </lineage>
</organism>
<dbReference type="GO" id="GO:0004867">
    <property type="term" value="F:serine-type endopeptidase inhibitor activity"/>
    <property type="evidence" value="ECO:0007669"/>
    <property type="project" value="UniProtKB-KW"/>
</dbReference>
<evidence type="ECO:0000259" key="13">
    <source>
        <dbReference type="PROSITE" id="PS50279"/>
    </source>
</evidence>
<dbReference type="InterPro" id="IPR000566">
    <property type="entry name" value="Lipocln_cytosolic_FA-bd_dom"/>
</dbReference>
<dbReference type="Pfam" id="PF00061">
    <property type="entry name" value="Lipocalin"/>
    <property type="match status" value="1"/>
</dbReference>
<dbReference type="InParanoid" id="A0A6P7J8F0"/>
<dbReference type="PANTHER" id="PTHR46676">
    <property type="entry name" value="PROTEIN AMBP"/>
    <property type="match status" value="1"/>
</dbReference>
<keyword evidence="11" id="KW-1015">Disulfide bond</keyword>
<dbReference type="RefSeq" id="XP_028273062.1">
    <property type="nucleotide sequence ID" value="XM_028417261.1"/>
</dbReference>
<dbReference type="Pfam" id="PF00014">
    <property type="entry name" value="Kunitz_BPTI"/>
    <property type="match status" value="2"/>
</dbReference>
<keyword evidence="14" id="KW-1185">Reference proteome</keyword>
<dbReference type="PROSITE" id="PS50279">
    <property type="entry name" value="BPTI_KUNITZ_2"/>
    <property type="match status" value="2"/>
</dbReference>
<name>A0A6P7J8F0_9TELE</name>
<evidence type="ECO:0000256" key="12">
    <source>
        <dbReference type="ARBA" id="ARBA00023180"/>
    </source>
</evidence>
<keyword evidence="6" id="KW-0646">Protease inhibitor</keyword>
<dbReference type="InterPro" id="IPR020901">
    <property type="entry name" value="Prtase_inh_Kunz-CS"/>
</dbReference>
<dbReference type="PANTHER" id="PTHR46676:SF1">
    <property type="entry name" value="PROTEIN AMBP"/>
    <property type="match status" value="1"/>
</dbReference>
<dbReference type="OrthoDB" id="9949223at2759"/>
<comment type="subcellular location">
    <subcellularLocation>
        <location evidence="1">Secreted</location>
    </subcellularLocation>
</comment>
<evidence type="ECO:0000256" key="11">
    <source>
        <dbReference type="ARBA" id="ARBA00023157"/>
    </source>
</evidence>
<evidence type="ECO:0000313" key="14">
    <source>
        <dbReference type="Proteomes" id="UP000515145"/>
    </source>
</evidence>
<dbReference type="InterPro" id="IPR002223">
    <property type="entry name" value="Kunitz_BPTI"/>
</dbReference>
<gene>
    <name evidence="15" type="primary">ambp</name>
</gene>
<dbReference type="CDD" id="cd22597">
    <property type="entry name" value="Kunitz_bikunin_2-like"/>
    <property type="match status" value="1"/>
</dbReference>
<evidence type="ECO:0000256" key="1">
    <source>
        <dbReference type="ARBA" id="ARBA00004613"/>
    </source>
</evidence>
<dbReference type="InterPro" id="IPR029856">
    <property type="entry name" value="AMBP"/>
</dbReference>
<proteinExistence type="inferred from homology"/>
<keyword evidence="12" id="KW-0325">Glycoprotein</keyword>
<dbReference type="PRINTS" id="PR00759">
    <property type="entry name" value="BASICPTASE"/>
</dbReference>
<dbReference type="Gene3D" id="4.10.410.10">
    <property type="entry name" value="Pancreatic trypsin inhibitor Kunitz domain"/>
    <property type="match status" value="2"/>
</dbReference>
<evidence type="ECO:0000256" key="8">
    <source>
        <dbReference type="ARBA" id="ARBA00022737"/>
    </source>
</evidence>
<dbReference type="Gene3D" id="2.40.128.20">
    <property type="match status" value="1"/>
</dbReference>
<evidence type="ECO:0000256" key="3">
    <source>
        <dbReference type="ARBA" id="ARBA00018905"/>
    </source>
</evidence>
<evidence type="ECO:0000256" key="2">
    <source>
        <dbReference type="ARBA" id="ARBA00008238"/>
    </source>
</evidence>
<keyword evidence="4" id="KW-0964">Secreted</keyword>
<keyword evidence="5" id="KW-0165">Cleavage on pair of basic residues</keyword>
<dbReference type="SMART" id="SM00131">
    <property type="entry name" value="KU"/>
    <property type="match status" value="2"/>
</dbReference>
<dbReference type="InterPro" id="IPR036880">
    <property type="entry name" value="Kunitz_BPTI_sf"/>
</dbReference>
<dbReference type="InterPro" id="IPR002968">
    <property type="entry name" value="A1-microglobln"/>
</dbReference>
<keyword evidence="9" id="KW-0722">Serine protease inhibitor</keyword>
<dbReference type="CDD" id="cd22596">
    <property type="entry name" value="Kunitz_bikunin_1-like"/>
    <property type="match status" value="1"/>
</dbReference>
<evidence type="ECO:0000256" key="6">
    <source>
        <dbReference type="ARBA" id="ARBA00022690"/>
    </source>
</evidence>
<dbReference type="SUPFAM" id="SSF57362">
    <property type="entry name" value="BPTI-like"/>
    <property type="match status" value="2"/>
</dbReference>
<dbReference type="SUPFAM" id="SSF50814">
    <property type="entry name" value="Lipocalins"/>
    <property type="match status" value="1"/>
</dbReference>
<sequence>MPCPPFKSQEEVVSHCQRRVNRRADRMQKAVVLVSLLVLGWTQTLHGVPVLTEPLYTTQENFDVTRMLGTWHDIAIATTCTHIQNHRGDAAIGKLVLQRGTTQDKLKMTRTMLRRGTCKEISGDYELTTTPGRFFYHIAKWGADVDAYVVHTNYNEYAILIMSKQKSSGQKSISVKLYSRTRTVRATVLDDFKTLVRQQGMGDDTIIVKKDKGDCVPGEQVEEPTTQLEPRRVRRNVVPSLASADMEGSGDDTPLFNGTEACKAAPDTGPCFGMHQRYFYNSSSMSCQLFQYGGCMGNQNNFENERECLQRCRTEAVCRLPMAAQPCTGQPVIWAFDSTVGLCVPYKQGFCQANGNKFYSKAECDEYCGVEKDDEDLLKSN</sequence>
<evidence type="ECO:0000256" key="9">
    <source>
        <dbReference type="ARBA" id="ARBA00022900"/>
    </source>
</evidence>
<feature type="domain" description="BPTI/Kunitz inhibitor" evidence="13">
    <location>
        <begin position="318"/>
        <end position="368"/>
    </location>
</feature>
<dbReference type="PRINTS" id="PR01215">
    <property type="entry name" value="A1MCGLOBULIN"/>
</dbReference>
<dbReference type="GO" id="GO:0005576">
    <property type="term" value="C:extracellular region"/>
    <property type="evidence" value="ECO:0007669"/>
    <property type="project" value="UniProtKB-SubCell"/>
</dbReference>
<dbReference type="FunFam" id="4.10.410.10:FF:000005">
    <property type="entry name" value="Pancreatic trypsin inhibitor"/>
    <property type="match status" value="1"/>
</dbReference>
<comment type="similarity">
    <text evidence="2">In the N-terminal section; belongs to the calycin superfamily. Lipocalin family.</text>
</comment>